<keyword evidence="1" id="KW-0732">Signal</keyword>
<dbReference type="Gene3D" id="2.60.40.3680">
    <property type="match status" value="2"/>
</dbReference>
<organism evidence="3 4">
    <name type="scientific">Legionella feeleii</name>
    <dbReference type="NCBI Taxonomy" id="453"/>
    <lineage>
        <taxon>Bacteria</taxon>
        <taxon>Pseudomonadati</taxon>
        <taxon>Pseudomonadota</taxon>
        <taxon>Gammaproteobacteria</taxon>
        <taxon>Legionellales</taxon>
        <taxon>Legionellaceae</taxon>
        <taxon>Legionella</taxon>
    </lineage>
</organism>
<dbReference type="PROSITE" id="PS51257">
    <property type="entry name" value="PROKAR_LIPOPROTEIN"/>
    <property type="match status" value="1"/>
</dbReference>
<feature type="signal peptide" evidence="1">
    <location>
        <begin position="1"/>
        <end position="20"/>
    </location>
</feature>
<dbReference type="Proteomes" id="UP000254033">
    <property type="component" value="Unassembled WGS sequence"/>
</dbReference>
<evidence type="ECO:0000313" key="3">
    <source>
        <dbReference type="EMBL" id="STX38752.1"/>
    </source>
</evidence>
<gene>
    <name evidence="3" type="ORF">NCTC11978_01940</name>
</gene>
<dbReference type="Pfam" id="PF14415">
    <property type="entry name" value="DUF4424"/>
    <property type="match status" value="1"/>
</dbReference>
<name>A0A378IV20_9GAMM</name>
<dbReference type="RefSeq" id="WP_115175434.1">
    <property type="nucleotide sequence ID" value="NZ_UGNY01000001.1"/>
</dbReference>
<sequence length="336" mass="38156">MKIRNIFLIPILLLSGMACANDSTAELASGGLVFTKNAFIELQSEELFLSLKKVRIRYIFFNKSDKPIKALVAFPLPLIKSYRYDRLFAVLPVDDPANPVGFVTRVNNQPIKMSIHQKALVKNKDQTAILKKYKLPLSPEYSQTKKALLAIPKQQWPALESLGLIWLEEFDDGKGMRKEPQPAWDLKTTYTWEQIFPPRQAIIIEHEYQPVVGSSAGTSIGTSYAIHEKWYKEFVAKYCISEHLQKSLTPKTKDSTPPYTEGRLAYILKTGANWAGPIQSFTLTIDKGDKKNLLSFCGKKEAKQISATQLQIKKKNFIPSQNLNILFLIPYSEQIE</sequence>
<accession>A0A378IV20</accession>
<reference evidence="3 4" key="1">
    <citation type="submission" date="2018-06" db="EMBL/GenBank/DDBJ databases">
        <authorList>
            <consortium name="Pathogen Informatics"/>
            <person name="Doyle S."/>
        </authorList>
    </citation>
    <scope>NUCLEOTIDE SEQUENCE [LARGE SCALE GENOMIC DNA]</scope>
    <source>
        <strain evidence="3 4">NCTC11978</strain>
    </source>
</reference>
<feature type="domain" description="DUF4424" evidence="2">
    <location>
        <begin position="20"/>
        <end position="326"/>
    </location>
</feature>
<dbReference type="InterPro" id="IPR025538">
    <property type="entry name" value="DUF4424"/>
</dbReference>
<evidence type="ECO:0000259" key="2">
    <source>
        <dbReference type="Pfam" id="PF14415"/>
    </source>
</evidence>
<feature type="chain" id="PRO_5016689605" description="DUF4424 domain-containing protein" evidence="1">
    <location>
        <begin position="21"/>
        <end position="336"/>
    </location>
</feature>
<evidence type="ECO:0000256" key="1">
    <source>
        <dbReference type="SAM" id="SignalP"/>
    </source>
</evidence>
<dbReference type="AlphaFoldDB" id="A0A378IV20"/>
<dbReference type="EMBL" id="UGNY01000001">
    <property type="protein sequence ID" value="STX38752.1"/>
    <property type="molecule type" value="Genomic_DNA"/>
</dbReference>
<proteinExistence type="predicted"/>
<protein>
    <recommendedName>
        <fullName evidence="2">DUF4424 domain-containing protein</fullName>
    </recommendedName>
</protein>
<evidence type="ECO:0000313" key="4">
    <source>
        <dbReference type="Proteomes" id="UP000254033"/>
    </source>
</evidence>